<accession>A0A2P2J1J5</accession>
<name>A0A2P2J1J5_RHIMU</name>
<dbReference type="InterPro" id="IPR012334">
    <property type="entry name" value="Pectin_lyas_fold"/>
</dbReference>
<sequence length="69" mass="7606">MRFACSDYSPCEGLYLEDIQLVSSTDGITTSFCWEAYGSSVGLVHPSPCFSCNKSFIKQKVPSNSLQPF</sequence>
<protein>
    <submittedName>
        <fullName evidence="3">Uncharacterized protein</fullName>
    </submittedName>
</protein>
<dbReference type="EMBL" id="GGEC01006860">
    <property type="protein sequence ID" value="MBW87343.1"/>
    <property type="molecule type" value="Transcribed_RNA"/>
</dbReference>
<dbReference type="SUPFAM" id="SSF51126">
    <property type="entry name" value="Pectin lyase-like"/>
    <property type="match status" value="1"/>
</dbReference>
<reference evidence="3" key="1">
    <citation type="submission" date="2018-02" db="EMBL/GenBank/DDBJ databases">
        <title>Rhizophora mucronata_Transcriptome.</title>
        <authorList>
            <person name="Meera S.P."/>
            <person name="Sreeshan A."/>
            <person name="Augustine A."/>
        </authorList>
    </citation>
    <scope>NUCLEOTIDE SEQUENCE</scope>
    <source>
        <tissue evidence="3">Leaf</tissue>
    </source>
</reference>
<evidence type="ECO:0000256" key="2">
    <source>
        <dbReference type="ARBA" id="ARBA00022512"/>
    </source>
</evidence>
<dbReference type="InterPro" id="IPR011050">
    <property type="entry name" value="Pectin_lyase_fold/virulence"/>
</dbReference>
<dbReference type="AlphaFoldDB" id="A0A2P2J1J5"/>
<organism evidence="3">
    <name type="scientific">Rhizophora mucronata</name>
    <name type="common">Asiatic mangrove</name>
    <dbReference type="NCBI Taxonomy" id="61149"/>
    <lineage>
        <taxon>Eukaryota</taxon>
        <taxon>Viridiplantae</taxon>
        <taxon>Streptophyta</taxon>
        <taxon>Embryophyta</taxon>
        <taxon>Tracheophyta</taxon>
        <taxon>Spermatophyta</taxon>
        <taxon>Magnoliopsida</taxon>
        <taxon>eudicotyledons</taxon>
        <taxon>Gunneridae</taxon>
        <taxon>Pentapetalae</taxon>
        <taxon>rosids</taxon>
        <taxon>fabids</taxon>
        <taxon>Malpighiales</taxon>
        <taxon>Rhizophoraceae</taxon>
        <taxon>Rhizophora</taxon>
    </lineage>
</organism>
<evidence type="ECO:0000256" key="1">
    <source>
        <dbReference type="ARBA" id="ARBA00004191"/>
    </source>
</evidence>
<keyword evidence="2" id="KW-0964">Secreted</keyword>
<comment type="subcellular location">
    <subcellularLocation>
        <location evidence="1">Secreted</location>
        <location evidence="1">Cell wall</location>
    </subcellularLocation>
</comment>
<dbReference type="Gene3D" id="2.160.20.10">
    <property type="entry name" value="Single-stranded right-handed beta-helix, Pectin lyase-like"/>
    <property type="match status" value="1"/>
</dbReference>
<keyword evidence="2" id="KW-0134">Cell wall</keyword>
<proteinExistence type="predicted"/>
<evidence type="ECO:0000313" key="3">
    <source>
        <dbReference type="EMBL" id="MBW87343.1"/>
    </source>
</evidence>